<dbReference type="AlphaFoldDB" id="A0A6L6IL25"/>
<dbReference type="PANTHER" id="PTHR43877">
    <property type="entry name" value="AMINOALKYLPHOSPHONATE N-ACETYLTRANSFERASE-RELATED-RELATED"/>
    <property type="match status" value="1"/>
</dbReference>
<name>A0A6L6IL25_9ENTR</name>
<dbReference type="PANTHER" id="PTHR43877:SF2">
    <property type="entry name" value="AMINOALKYLPHOSPHONATE N-ACETYLTRANSFERASE-RELATED"/>
    <property type="match status" value="1"/>
</dbReference>
<dbReference type="Gene3D" id="3.40.630.30">
    <property type="match status" value="1"/>
</dbReference>
<dbReference type="InterPro" id="IPR016181">
    <property type="entry name" value="Acyl_CoA_acyltransferase"/>
</dbReference>
<dbReference type="PROSITE" id="PS51186">
    <property type="entry name" value="GNAT"/>
    <property type="match status" value="1"/>
</dbReference>
<evidence type="ECO:0000313" key="5">
    <source>
        <dbReference type="Proteomes" id="UP000477739"/>
    </source>
</evidence>
<dbReference type="Proteomes" id="UP000477739">
    <property type="component" value="Unassembled WGS sequence"/>
</dbReference>
<evidence type="ECO:0000256" key="2">
    <source>
        <dbReference type="ARBA" id="ARBA00023315"/>
    </source>
</evidence>
<evidence type="ECO:0000259" key="3">
    <source>
        <dbReference type="PROSITE" id="PS51186"/>
    </source>
</evidence>
<dbReference type="CDD" id="cd04301">
    <property type="entry name" value="NAT_SF"/>
    <property type="match status" value="1"/>
</dbReference>
<dbReference type="OrthoDB" id="6703393at2"/>
<gene>
    <name evidence="4" type="ORF">GJV78_08430</name>
</gene>
<dbReference type="InterPro" id="IPR000182">
    <property type="entry name" value="GNAT_dom"/>
</dbReference>
<keyword evidence="1" id="KW-0808">Transferase</keyword>
<protein>
    <submittedName>
        <fullName evidence="4">GNAT family N-acetyltransferase</fullName>
    </submittedName>
</protein>
<dbReference type="RefSeq" id="WP_155107909.1">
    <property type="nucleotide sequence ID" value="NZ_WMJZ01000009.1"/>
</dbReference>
<feature type="domain" description="N-acetyltransferase" evidence="3">
    <location>
        <begin position="4"/>
        <end position="169"/>
    </location>
</feature>
<organism evidence="4 5">
    <name type="scientific">Intestinirhabdus alba</name>
    <dbReference type="NCBI Taxonomy" id="2899544"/>
    <lineage>
        <taxon>Bacteria</taxon>
        <taxon>Pseudomonadati</taxon>
        <taxon>Pseudomonadota</taxon>
        <taxon>Gammaproteobacteria</taxon>
        <taxon>Enterobacterales</taxon>
        <taxon>Enterobacteriaceae</taxon>
        <taxon>Intestinirhabdus</taxon>
    </lineage>
</organism>
<dbReference type="Pfam" id="PF00583">
    <property type="entry name" value="Acetyltransf_1"/>
    <property type="match status" value="1"/>
</dbReference>
<dbReference type="GO" id="GO:0016747">
    <property type="term" value="F:acyltransferase activity, transferring groups other than amino-acyl groups"/>
    <property type="evidence" value="ECO:0007669"/>
    <property type="project" value="InterPro"/>
</dbReference>
<comment type="caution">
    <text evidence="4">The sequence shown here is derived from an EMBL/GenBank/DDBJ whole genome shotgun (WGS) entry which is preliminary data.</text>
</comment>
<dbReference type="EMBL" id="WMJZ01000009">
    <property type="protein sequence ID" value="MTH46276.1"/>
    <property type="molecule type" value="Genomic_DNA"/>
</dbReference>
<evidence type="ECO:0000313" key="4">
    <source>
        <dbReference type="EMBL" id="MTH46276.1"/>
    </source>
</evidence>
<dbReference type="SUPFAM" id="SSF55729">
    <property type="entry name" value="Acyl-CoA N-acyltransferases (Nat)"/>
    <property type="match status" value="1"/>
</dbReference>
<proteinExistence type="predicted"/>
<dbReference type="InterPro" id="IPR050832">
    <property type="entry name" value="Bact_Acetyltransf"/>
</dbReference>
<reference evidence="4 5" key="1">
    <citation type="submission" date="2019-11" db="EMBL/GenBank/DDBJ databases">
        <title>Escherichia alba sp. nov. isolated from the gut of plastic-eating superworms Zophobas atratus.</title>
        <authorList>
            <person name="Yang Y."/>
        </authorList>
    </citation>
    <scope>NUCLEOTIDE SEQUENCE [LARGE SCALE GENOMIC DNA]</scope>
    <source>
        <strain evidence="5">BIT-B35</strain>
    </source>
</reference>
<accession>A0A6L6IL25</accession>
<sequence length="171" mass="20087">MNTVTLRELSREDIPAVQLFLVSHLNAFFRAGRATPAADEDVFRLRQQFIQRPENLLLCAWNGERELVATLAACRYDDRITELRGRYTPATTAEICRCYVDREYRRQGIGRRMLAAAGEFCQRQGYTMLYLHTHHFLPGGYRFWLDNDFQVVMEMHDDWQLVHMEKSLPAK</sequence>
<keyword evidence="2" id="KW-0012">Acyltransferase</keyword>
<evidence type="ECO:0000256" key="1">
    <source>
        <dbReference type="ARBA" id="ARBA00022679"/>
    </source>
</evidence>
<keyword evidence="5" id="KW-1185">Reference proteome</keyword>